<evidence type="ECO:0000313" key="3">
    <source>
        <dbReference type="Proteomes" id="UP001396334"/>
    </source>
</evidence>
<sequence>MENPNAATAFEIATGGLGADGGRPSDNVIALDGMTALEHPRSPSASEVQPSYKKDRCVDGSNEDQGDLDVMMRDDLSDIVEDLNTSVPSIALSPSAKAVTGGNPLPGIPTFKDKLLGSAGVIRDTVPLNDLDVDVREEDIRIGGFS</sequence>
<reference evidence="2 3" key="1">
    <citation type="journal article" date="2024" name="G3 (Bethesda)">
        <title>Genome assembly of Hibiscus sabdariffa L. provides insights into metabolisms of medicinal natural products.</title>
        <authorList>
            <person name="Kim T."/>
        </authorList>
    </citation>
    <scope>NUCLEOTIDE SEQUENCE [LARGE SCALE GENOMIC DNA]</scope>
    <source>
        <strain evidence="2">TK-2024</strain>
        <tissue evidence="2">Old leaves</tissue>
    </source>
</reference>
<dbReference type="EMBL" id="JBBPBN010000024">
    <property type="protein sequence ID" value="KAK9009682.1"/>
    <property type="molecule type" value="Genomic_DNA"/>
</dbReference>
<evidence type="ECO:0000313" key="2">
    <source>
        <dbReference type="EMBL" id="KAK9009682.1"/>
    </source>
</evidence>
<organism evidence="2 3">
    <name type="scientific">Hibiscus sabdariffa</name>
    <name type="common">roselle</name>
    <dbReference type="NCBI Taxonomy" id="183260"/>
    <lineage>
        <taxon>Eukaryota</taxon>
        <taxon>Viridiplantae</taxon>
        <taxon>Streptophyta</taxon>
        <taxon>Embryophyta</taxon>
        <taxon>Tracheophyta</taxon>
        <taxon>Spermatophyta</taxon>
        <taxon>Magnoliopsida</taxon>
        <taxon>eudicotyledons</taxon>
        <taxon>Gunneridae</taxon>
        <taxon>Pentapetalae</taxon>
        <taxon>rosids</taxon>
        <taxon>malvids</taxon>
        <taxon>Malvales</taxon>
        <taxon>Malvaceae</taxon>
        <taxon>Malvoideae</taxon>
        <taxon>Hibiscus</taxon>
    </lineage>
</organism>
<dbReference type="Proteomes" id="UP001396334">
    <property type="component" value="Unassembled WGS sequence"/>
</dbReference>
<protein>
    <submittedName>
        <fullName evidence="2">Uncharacterized protein</fullName>
    </submittedName>
</protein>
<gene>
    <name evidence="2" type="ORF">V6N11_036211</name>
</gene>
<comment type="caution">
    <text evidence="2">The sequence shown here is derived from an EMBL/GenBank/DDBJ whole genome shotgun (WGS) entry which is preliminary data.</text>
</comment>
<feature type="region of interest" description="Disordered" evidence="1">
    <location>
        <begin position="38"/>
        <end position="68"/>
    </location>
</feature>
<evidence type="ECO:0000256" key="1">
    <source>
        <dbReference type="SAM" id="MobiDB-lite"/>
    </source>
</evidence>
<proteinExistence type="predicted"/>
<name>A0ABR2RAF3_9ROSI</name>
<keyword evidence="3" id="KW-1185">Reference proteome</keyword>
<accession>A0ABR2RAF3</accession>